<comment type="subcellular location">
    <subcellularLocation>
        <location evidence="1">Golgi apparatus</location>
        <location evidence="1">trans-Golgi network</location>
    </subcellularLocation>
</comment>
<sequence length="972" mass="106522">MASRPPLRTTSASSSTLSTDSPTSAPPGGVPQSITALLNNPLPSASSSSYYWLTWPPPPPLPDAPPPPPPHPCDVSRADFAPYLAAVADPFARFADIRLHASAEELAESQDGAAAGPAASGLAACLREVPALFFKEDFALEDGATFKAACPLGDAALQERLGQHLDVVEAHLVREIARRSESFYEAQGRLRGLDGEIVAAVGRIRELREVVRVLTGDLVGAARQVQELNATRGNLVALQQKLTVILYVSQALAALKLLVVAADCAGALDVIDDLQNLLDTDELTGLYCFRNIRDQLGTSLDSVNSILSAEFVRAAVPDGKAVDALIQANVKRKASVPLNGTEHEVNIDEEESFILRDRLLPLIICLLRTDKLPAVLRIYRDTLITVMKASIKATVAELLPILVARTIDSDSVTGERAADSDAGGQSLANKLRSLSSEGFVQLLSAIFRIVQVHLVQAAEVKRIVEWIMGNLEGSLSSDASNSVQKHSGSVSDFSQENDYGVTSRVSNTLTRSNSKFPFFQGKTNDMSSTNSIKNVRADVLRENTEAVFAACDAAHGRWAKLLGVRAALHPKLRLQEFLIIYNVTEEFVAATEKIGGRLGYNIRGIVQQQSKQFVDYQHTVRMAKIKAVLDQETWVAVDVPEEFQAIVLSLSSTYSVANGMEMPSTDDSSKLRENRVTSQEPVNSAENNTDNGNAVSTSPSTENNVGHARSTQQTIVHGGVGYHMMLSEYVDISKCLPSLSFEVVQRVVEILKLFNTRTCQLVLGAGAMQVSGLKSITSKHLALASQIISFIYSFIPDIRRVLFLKIPEARKQLLMSELDRVTQDYKIHRDEIHTKLVQIMRERLLANLRKLPQIVESWNGPEDTDLQPSQFAKSVTKEVSYLHRILSQTLLEADVQLIFRQVVQIFHSHITEAFSKLELSTPQAKNRLCRDVQHILVCIRKLPAENFSAEAIPNYGLLDDFLAEKFGTKVDE</sequence>
<organism evidence="9">
    <name type="scientific">Oryza meridionalis</name>
    <dbReference type="NCBI Taxonomy" id="40149"/>
    <lineage>
        <taxon>Eukaryota</taxon>
        <taxon>Viridiplantae</taxon>
        <taxon>Streptophyta</taxon>
        <taxon>Embryophyta</taxon>
        <taxon>Tracheophyta</taxon>
        <taxon>Spermatophyta</taxon>
        <taxon>Magnoliopsida</taxon>
        <taxon>Liliopsida</taxon>
        <taxon>Poales</taxon>
        <taxon>Poaceae</taxon>
        <taxon>BOP clade</taxon>
        <taxon>Oryzoideae</taxon>
        <taxon>Oryzeae</taxon>
        <taxon>Oryzinae</taxon>
        <taxon>Oryza</taxon>
    </lineage>
</organism>
<dbReference type="InterPro" id="IPR012501">
    <property type="entry name" value="Vps54_C"/>
</dbReference>
<keyword evidence="3" id="KW-0813">Transport</keyword>
<dbReference type="AlphaFoldDB" id="A0A0E0DBG1"/>
<dbReference type="HOGENOM" id="CLU_005185_2_0_1"/>
<accession>A0A0E0DBG1</accession>
<dbReference type="Gramene" id="OMERI04G04260.1">
    <property type="protein sequence ID" value="OMERI04G04260.1"/>
    <property type="gene ID" value="OMERI04G04260"/>
</dbReference>
<dbReference type="GO" id="GO:0000938">
    <property type="term" value="C:GARP complex"/>
    <property type="evidence" value="ECO:0007669"/>
    <property type="project" value="InterPro"/>
</dbReference>
<keyword evidence="10" id="KW-1185">Reference proteome</keyword>
<comment type="similarity">
    <text evidence="2">Belongs to the VPS54 family.</text>
</comment>
<evidence type="ECO:0000256" key="6">
    <source>
        <dbReference type="ARBA" id="ARBA00023054"/>
    </source>
</evidence>
<dbReference type="InterPro" id="IPR039745">
    <property type="entry name" value="Vps54"/>
</dbReference>
<dbReference type="PANTHER" id="PTHR12965:SF0">
    <property type="entry name" value="VACUOLAR PROTEIN SORTING-ASSOCIATED PROTEIN 54"/>
    <property type="match status" value="1"/>
</dbReference>
<feature type="compositionally biased region" description="Polar residues" evidence="7">
    <location>
        <begin position="676"/>
        <end position="710"/>
    </location>
</feature>
<name>A0A0E0DBG1_9ORYZ</name>
<dbReference type="Gene3D" id="6.10.250.860">
    <property type="match status" value="1"/>
</dbReference>
<feature type="region of interest" description="Disordered" evidence="7">
    <location>
        <begin position="659"/>
        <end position="710"/>
    </location>
</feature>
<dbReference type="GO" id="GO:0005829">
    <property type="term" value="C:cytosol"/>
    <property type="evidence" value="ECO:0007669"/>
    <property type="project" value="GOC"/>
</dbReference>
<keyword evidence="6" id="KW-0175">Coiled coil</keyword>
<evidence type="ECO:0000256" key="4">
    <source>
        <dbReference type="ARBA" id="ARBA00022927"/>
    </source>
</evidence>
<protein>
    <recommendedName>
        <fullName evidence="8">Vacuolar protein sorting-associated protein 54 C-terminal domain-containing protein</fullName>
    </recommendedName>
</protein>
<feature type="region of interest" description="Disordered" evidence="7">
    <location>
        <begin position="1"/>
        <end position="40"/>
    </location>
</feature>
<dbReference type="GO" id="GO:0006896">
    <property type="term" value="P:Golgi to vacuole transport"/>
    <property type="evidence" value="ECO:0007669"/>
    <property type="project" value="TreeGrafter"/>
</dbReference>
<feature type="domain" description="Vacuolar protein sorting-associated protein 54 C-terminal" evidence="8">
    <location>
        <begin position="724"/>
        <end position="843"/>
    </location>
</feature>
<evidence type="ECO:0000256" key="1">
    <source>
        <dbReference type="ARBA" id="ARBA00004601"/>
    </source>
</evidence>
<evidence type="ECO:0000259" key="8">
    <source>
        <dbReference type="Pfam" id="PF07928"/>
    </source>
</evidence>
<feature type="compositionally biased region" description="Low complexity" evidence="7">
    <location>
        <begin position="1"/>
        <end position="23"/>
    </location>
</feature>
<evidence type="ECO:0000256" key="3">
    <source>
        <dbReference type="ARBA" id="ARBA00022448"/>
    </source>
</evidence>
<reference evidence="9" key="2">
    <citation type="submission" date="2018-05" db="EMBL/GenBank/DDBJ databases">
        <title>OmerRS3 (Oryza meridionalis Reference Sequence Version 3).</title>
        <authorList>
            <person name="Zhang J."/>
            <person name="Kudrna D."/>
            <person name="Lee S."/>
            <person name="Talag J."/>
            <person name="Welchert J."/>
            <person name="Wing R.A."/>
        </authorList>
    </citation>
    <scope>NUCLEOTIDE SEQUENCE [LARGE SCALE GENOMIC DNA]</scope>
    <source>
        <strain evidence="9">cv. OR44</strain>
    </source>
</reference>
<dbReference type="GO" id="GO:0042147">
    <property type="term" value="P:retrograde transport, endosome to Golgi"/>
    <property type="evidence" value="ECO:0007669"/>
    <property type="project" value="InterPro"/>
</dbReference>
<dbReference type="PANTHER" id="PTHR12965">
    <property type="entry name" value="VACUOLAR PROTEIN SORTING 54"/>
    <property type="match status" value="1"/>
</dbReference>
<dbReference type="eggNOG" id="KOG2115">
    <property type="taxonomic scope" value="Eukaryota"/>
</dbReference>
<keyword evidence="4" id="KW-0653">Protein transport</keyword>
<proteinExistence type="inferred from homology"/>
<dbReference type="GO" id="GO:0019905">
    <property type="term" value="F:syntaxin binding"/>
    <property type="evidence" value="ECO:0007669"/>
    <property type="project" value="TreeGrafter"/>
</dbReference>
<dbReference type="Pfam" id="PF07928">
    <property type="entry name" value="Vps54"/>
    <property type="match status" value="1"/>
</dbReference>
<evidence type="ECO:0000256" key="7">
    <source>
        <dbReference type="SAM" id="MobiDB-lite"/>
    </source>
</evidence>
<dbReference type="Proteomes" id="UP000008021">
    <property type="component" value="Chromosome 4"/>
</dbReference>
<evidence type="ECO:0000256" key="5">
    <source>
        <dbReference type="ARBA" id="ARBA00023034"/>
    </source>
</evidence>
<evidence type="ECO:0000313" key="10">
    <source>
        <dbReference type="Proteomes" id="UP000008021"/>
    </source>
</evidence>
<dbReference type="GO" id="GO:0015031">
    <property type="term" value="P:protein transport"/>
    <property type="evidence" value="ECO:0007669"/>
    <property type="project" value="UniProtKB-KW"/>
</dbReference>
<reference evidence="9" key="1">
    <citation type="submission" date="2015-04" db="UniProtKB">
        <authorList>
            <consortium name="EnsemblPlants"/>
        </authorList>
    </citation>
    <scope>IDENTIFICATION</scope>
</reference>
<evidence type="ECO:0000313" key="9">
    <source>
        <dbReference type="EnsemblPlants" id="OMERI04G04260.1"/>
    </source>
</evidence>
<dbReference type="EnsemblPlants" id="OMERI04G04260.1">
    <property type="protein sequence ID" value="OMERI04G04260.1"/>
    <property type="gene ID" value="OMERI04G04260"/>
</dbReference>
<keyword evidence="5" id="KW-0333">Golgi apparatus</keyword>
<evidence type="ECO:0000256" key="2">
    <source>
        <dbReference type="ARBA" id="ARBA00009150"/>
    </source>
</evidence>
<dbReference type="STRING" id="40149.A0A0E0DBG1"/>